<dbReference type="PROSITE" id="PS50102">
    <property type="entry name" value="RRM"/>
    <property type="match status" value="4"/>
</dbReference>
<dbReference type="InterPro" id="IPR035979">
    <property type="entry name" value="RBD_domain_sf"/>
</dbReference>
<name>A0AAV6W731_9LAMI</name>
<dbReference type="EMBL" id="WHWC01000019">
    <property type="protein sequence ID" value="KAG8364347.1"/>
    <property type="molecule type" value="Genomic_DNA"/>
</dbReference>
<dbReference type="SUPFAM" id="SSF54928">
    <property type="entry name" value="RNA-binding domain, RBD"/>
    <property type="match status" value="3"/>
</dbReference>
<feature type="region of interest" description="Disordered" evidence="6">
    <location>
        <begin position="130"/>
        <end position="205"/>
    </location>
</feature>
<feature type="domain" description="RRM" evidence="7">
    <location>
        <begin position="528"/>
        <end position="611"/>
    </location>
</feature>
<comment type="caution">
    <text evidence="8">The sequence shown here is derived from an EMBL/GenBank/DDBJ whole genome shotgun (WGS) entry which is preliminary data.</text>
</comment>
<evidence type="ECO:0000256" key="2">
    <source>
        <dbReference type="ARBA" id="ARBA00022737"/>
    </source>
</evidence>
<feature type="compositionally biased region" description="Basic and acidic residues" evidence="6">
    <location>
        <begin position="133"/>
        <end position="145"/>
    </location>
</feature>
<evidence type="ECO:0000256" key="4">
    <source>
        <dbReference type="ARBA" id="ARBA00023242"/>
    </source>
</evidence>
<dbReference type="GO" id="GO:0005634">
    <property type="term" value="C:nucleus"/>
    <property type="evidence" value="ECO:0007669"/>
    <property type="project" value="UniProtKB-SubCell"/>
</dbReference>
<feature type="compositionally biased region" description="Basic and acidic residues" evidence="6">
    <location>
        <begin position="170"/>
        <end position="181"/>
    </location>
</feature>
<evidence type="ECO:0000313" key="9">
    <source>
        <dbReference type="Proteomes" id="UP000826271"/>
    </source>
</evidence>
<protein>
    <recommendedName>
        <fullName evidence="7">RRM domain-containing protein</fullName>
    </recommendedName>
</protein>
<evidence type="ECO:0000259" key="7">
    <source>
        <dbReference type="PROSITE" id="PS50102"/>
    </source>
</evidence>
<dbReference type="PANTHER" id="PTHR48039">
    <property type="entry name" value="RNA-BINDING MOTIF PROTEIN 14B"/>
    <property type="match status" value="1"/>
</dbReference>
<comment type="subcellular location">
    <subcellularLocation>
        <location evidence="1">Nucleus</location>
    </subcellularLocation>
</comment>
<dbReference type="InterPro" id="IPR000504">
    <property type="entry name" value="RRM_dom"/>
</dbReference>
<dbReference type="GO" id="GO:0003729">
    <property type="term" value="F:mRNA binding"/>
    <property type="evidence" value="ECO:0007669"/>
    <property type="project" value="TreeGrafter"/>
</dbReference>
<feature type="domain" description="RRM" evidence="7">
    <location>
        <begin position="18"/>
        <end position="96"/>
    </location>
</feature>
<dbReference type="PANTHER" id="PTHR48039:SF5">
    <property type="entry name" value="RNA-BINDING PROTEIN 28"/>
    <property type="match status" value="1"/>
</dbReference>
<dbReference type="Gene3D" id="3.30.70.330">
    <property type="match status" value="4"/>
</dbReference>
<evidence type="ECO:0000256" key="1">
    <source>
        <dbReference type="ARBA" id="ARBA00004123"/>
    </source>
</evidence>
<keyword evidence="2" id="KW-0677">Repeat</keyword>
<feature type="region of interest" description="Disordered" evidence="6">
    <location>
        <begin position="789"/>
        <end position="978"/>
    </location>
</feature>
<keyword evidence="3 5" id="KW-0694">RNA-binding</keyword>
<dbReference type="Proteomes" id="UP000826271">
    <property type="component" value="Unassembled WGS sequence"/>
</dbReference>
<feature type="compositionally biased region" description="Polar residues" evidence="6">
    <location>
        <begin position="457"/>
        <end position="468"/>
    </location>
</feature>
<feature type="compositionally biased region" description="Basic residues" evidence="6">
    <location>
        <begin position="967"/>
        <end position="978"/>
    </location>
</feature>
<feature type="compositionally biased region" description="Basic and acidic residues" evidence="6">
    <location>
        <begin position="825"/>
        <end position="847"/>
    </location>
</feature>
<reference evidence="8" key="1">
    <citation type="submission" date="2019-10" db="EMBL/GenBank/DDBJ databases">
        <authorList>
            <person name="Zhang R."/>
            <person name="Pan Y."/>
            <person name="Wang J."/>
            <person name="Ma R."/>
            <person name="Yu S."/>
        </authorList>
    </citation>
    <scope>NUCLEOTIDE SEQUENCE</scope>
    <source>
        <strain evidence="8">LA-IB0</strain>
        <tissue evidence="8">Leaf</tissue>
    </source>
</reference>
<feature type="compositionally biased region" description="Basic and acidic residues" evidence="6">
    <location>
        <begin position="908"/>
        <end position="918"/>
    </location>
</feature>
<feature type="compositionally biased region" description="Basic and acidic residues" evidence="6">
    <location>
        <begin position="856"/>
        <end position="887"/>
    </location>
</feature>
<keyword evidence="9" id="KW-1185">Reference proteome</keyword>
<evidence type="ECO:0000256" key="3">
    <source>
        <dbReference type="ARBA" id="ARBA00022884"/>
    </source>
</evidence>
<accession>A0AAV6W731</accession>
<dbReference type="InterPro" id="IPR051945">
    <property type="entry name" value="RRM_MRD1_RNA_proc_ribogen"/>
</dbReference>
<sequence length="978" mass="108665">MGKTKNTKAGGDNQHSPSTVFVANLPFSFTNAQMEEAFSEVGPIRRCFMVMKKGTTEHRGFGYVQFAAVEDANRAIELKNGSSLGGRKIVVKQATHRASLEQRRGKVNQGHHNCLRYGFPYLLVSSGDAGETNNDKDVGTAEVDKTPNQATPEDQHPTPVASLPVASIDKASKFKAKDELRKKRKGVAASSRPDEGNSGNTSEKQRVAKTVIFGGLLNADMAEEVHRSAKGFGTVSSITYPLPKEELAYHGLAQDGCKMDASSVLYTSVKSACECVAALHQKEIHGGSVWARQLGGEGSKTQKWKLIVRNLPFKAKVTDIKDMFASVGFIWDVVIPQNPETGLSKGFAFVKFTSKQDAEKVIKNFNGKKFGTRPIAVDWAVSKKVYTLGSNSAASIEDGQEKNDGSSSGSDDDDVELGEKPQKVHGSDDASDKSDSSDEDPSKSEIDFEEEAEISRNVLNNFLSSSSRNDTESNDSGLPTEKIDDESMQVEKKLSDASSPLVTATVSTTGENQKPIKSTQEEEEELQRTIFISNLPFDINNEEVKQRFSAFGEVESFIPVLHQVTKRPRGTGFLKFTTTDAVNAAFSAANTGAGLGILIKGRQLKVLKTLNKKAAHDKSLEKAKKEEHDHRNLYLAKEGLISEGMPAAEGVSASDMAKRKKLHEDKMVKLKSPNFRVSRTRLIVYNVPKTMQEQKLRKIFLDAVVSRATKQKPTLRQIKILQDLKKGKEGEKSRPRGVAFLEFTEHQHALVALRVLNNNPDTFDTEHRPIVEFALDNVQKLKLRKEKLEAQQQHGFRNDRENLQQNDLLSTVNSSSKLNSRKRKSRDDDKSPKTFRNKTGESEDKLNEGTNVGEESTTKKLRGSERGMRNREKKLKGPKEVKNHQKETANIVNRQENIEAGLQRKRRLLDDRKSEQSKEGNGLRSRKRSKKSDPVGRDVGDKLDLLIEQYRNKFSGGDSMKSDGRKQGSKQLKRWFES</sequence>
<dbReference type="InterPro" id="IPR012677">
    <property type="entry name" value="Nucleotide-bd_a/b_plait_sf"/>
</dbReference>
<dbReference type="SMART" id="SM00360">
    <property type="entry name" value="RRM"/>
    <property type="match status" value="4"/>
</dbReference>
<evidence type="ECO:0000256" key="6">
    <source>
        <dbReference type="SAM" id="MobiDB-lite"/>
    </source>
</evidence>
<dbReference type="CDD" id="cd12414">
    <property type="entry name" value="RRM2_RBM28_like"/>
    <property type="match status" value="1"/>
</dbReference>
<feature type="domain" description="RRM" evidence="7">
    <location>
        <begin position="680"/>
        <end position="758"/>
    </location>
</feature>
<feature type="region of interest" description="Disordered" evidence="6">
    <location>
        <begin position="395"/>
        <end position="523"/>
    </location>
</feature>
<dbReference type="AlphaFoldDB" id="A0AAV6W731"/>
<dbReference type="Pfam" id="PF00076">
    <property type="entry name" value="RRM_1"/>
    <property type="match status" value="3"/>
</dbReference>
<gene>
    <name evidence="8" type="ORF">BUALT_Bualt19G0119400</name>
</gene>
<dbReference type="CDD" id="cd12416">
    <property type="entry name" value="RRM4_RBM28_like"/>
    <property type="match status" value="1"/>
</dbReference>
<feature type="compositionally biased region" description="Polar residues" evidence="6">
    <location>
        <begin position="496"/>
        <end position="518"/>
    </location>
</feature>
<keyword evidence="4" id="KW-0539">Nucleus</keyword>
<feature type="compositionally biased region" description="Polar residues" evidence="6">
    <location>
        <begin position="803"/>
        <end position="813"/>
    </location>
</feature>
<evidence type="ECO:0000313" key="8">
    <source>
        <dbReference type="EMBL" id="KAG8364347.1"/>
    </source>
</evidence>
<proteinExistence type="predicted"/>
<feature type="compositionally biased region" description="Basic and acidic residues" evidence="6">
    <location>
        <begin position="417"/>
        <end position="446"/>
    </location>
</feature>
<feature type="domain" description="RRM" evidence="7">
    <location>
        <begin position="304"/>
        <end position="382"/>
    </location>
</feature>
<dbReference type="CDD" id="cd12415">
    <property type="entry name" value="RRM3_RBM28_like"/>
    <property type="match status" value="1"/>
</dbReference>
<evidence type="ECO:0000256" key="5">
    <source>
        <dbReference type="PROSITE-ProRule" id="PRU00176"/>
    </source>
</evidence>
<dbReference type="FunFam" id="3.30.70.330:FF:000182">
    <property type="entry name" value="RNA-binding motif protein 28"/>
    <property type="match status" value="1"/>
</dbReference>
<dbReference type="CDD" id="cd12413">
    <property type="entry name" value="RRM1_RBM28_like"/>
    <property type="match status" value="1"/>
</dbReference>
<organism evidence="8 9">
    <name type="scientific">Buddleja alternifolia</name>
    <dbReference type="NCBI Taxonomy" id="168488"/>
    <lineage>
        <taxon>Eukaryota</taxon>
        <taxon>Viridiplantae</taxon>
        <taxon>Streptophyta</taxon>
        <taxon>Embryophyta</taxon>
        <taxon>Tracheophyta</taxon>
        <taxon>Spermatophyta</taxon>
        <taxon>Magnoliopsida</taxon>
        <taxon>eudicotyledons</taxon>
        <taxon>Gunneridae</taxon>
        <taxon>Pentapetalae</taxon>
        <taxon>asterids</taxon>
        <taxon>lamiids</taxon>
        <taxon>Lamiales</taxon>
        <taxon>Scrophulariaceae</taxon>
        <taxon>Buddlejeae</taxon>
        <taxon>Buddleja</taxon>
    </lineage>
</organism>
<feature type="compositionally biased region" description="Basic and acidic residues" evidence="6">
    <location>
        <begin position="931"/>
        <end position="945"/>
    </location>
</feature>